<evidence type="ECO:0000256" key="8">
    <source>
        <dbReference type="SAM" id="MobiDB-lite"/>
    </source>
</evidence>
<evidence type="ECO:0000313" key="11">
    <source>
        <dbReference type="Proteomes" id="UP000046122"/>
    </source>
</evidence>
<dbReference type="InterPro" id="IPR005893">
    <property type="entry name" value="PotA-like"/>
</dbReference>
<dbReference type="InterPro" id="IPR008995">
    <property type="entry name" value="Mo/tungstate-bd_C_term_dom"/>
</dbReference>
<evidence type="ECO:0000256" key="7">
    <source>
        <dbReference type="RuleBase" id="RU364083"/>
    </source>
</evidence>
<dbReference type="SMART" id="SM00382">
    <property type="entry name" value="AAA"/>
    <property type="match status" value="1"/>
</dbReference>
<dbReference type="EMBL" id="CCNE01000012">
    <property type="protein sequence ID" value="CDX54796.1"/>
    <property type="molecule type" value="Genomic_DNA"/>
</dbReference>
<comment type="similarity">
    <text evidence="7">Belongs to the ABC transporter superfamily. Spermidine/putrescine importer (TC 3.A.1.11.1) family.</text>
</comment>
<dbReference type="FunFam" id="3.40.50.300:FF:000133">
    <property type="entry name" value="Spermidine/putrescine import ATP-binding protein PotA"/>
    <property type="match status" value="1"/>
</dbReference>
<keyword evidence="6 7" id="KW-0472">Membrane</keyword>
<comment type="function">
    <text evidence="7">Part of the ABC transporter complex PotABCD involved in spermidine/putrescine import. Responsible for energy coupling to the transport system.</text>
</comment>
<reference evidence="10 11" key="1">
    <citation type="submission" date="2014-08" db="EMBL/GenBank/DDBJ databases">
        <authorList>
            <person name="Moulin Lionel"/>
        </authorList>
    </citation>
    <scope>NUCLEOTIDE SEQUENCE [LARGE SCALE GENOMIC DNA]</scope>
</reference>
<dbReference type="InterPro" id="IPR013611">
    <property type="entry name" value="Transp-assoc_OB_typ2"/>
</dbReference>
<dbReference type="Proteomes" id="UP000046122">
    <property type="component" value="Unassembled WGS sequence"/>
</dbReference>
<dbReference type="EC" id="7.6.2.11" evidence="7"/>
<evidence type="ECO:0000256" key="2">
    <source>
        <dbReference type="ARBA" id="ARBA00022475"/>
    </source>
</evidence>
<dbReference type="NCBIfam" id="TIGR01187">
    <property type="entry name" value="potA"/>
    <property type="match status" value="1"/>
</dbReference>
<dbReference type="Pfam" id="PF08402">
    <property type="entry name" value="TOBE_2"/>
    <property type="match status" value="1"/>
</dbReference>
<dbReference type="InterPro" id="IPR017871">
    <property type="entry name" value="ABC_transporter-like_CS"/>
</dbReference>
<dbReference type="Gene3D" id="2.40.50.140">
    <property type="entry name" value="Nucleic acid-binding proteins"/>
    <property type="match status" value="1"/>
</dbReference>
<dbReference type="InterPro" id="IPR003593">
    <property type="entry name" value="AAA+_ATPase"/>
</dbReference>
<dbReference type="PROSITE" id="PS00211">
    <property type="entry name" value="ABC_TRANSPORTER_1"/>
    <property type="match status" value="1"/>
</dbReference>
<accession>A0A090G8P4</accession>
<sequence length="406" mass="43939">MNGDSDRVTAAQLPSRPAYGDNQTGTHLPTRAGALNGVIVPEQPGKNAIEVRGVRKVFGTGENQVAALDTVSVSIRENEFFTLLGPSGCGKTTLLRLIAGFDFPTAGEILLHGQDIAPLPPYKRPVNTVFQSYALFPHMTVAQNIGFGLEMLGKPKAEIEARVAQMLKLVKMEALKARRTSQISGGQQQRVALARALAPQPKVLLLDEPLSALDYKLRKEMQIELKRLQNETGITFIFVTHDQEEALTMSDRIAVMSAGKILQVGTPRDIYDRPAERFVADFIGETNFLPGTVVSKQAGVATVKFASSATISAGYPEGFNPTGEVTLVVRPEHADLVPDPAKGTITGTLSNIVYFGTDTHYHVKLDGGGENFIVRHQNSRSSAVTYETGAKVGIQFEEDAARVLKD</sequence>
<keyword evidence="5 7" id="KW-1278">Translocase</keyword>
<dbReference type="AlphaFoldDB" id="A0A090G8P4"/>
<keyword evidence="4 7" id="KW-0067">ATP-binding</keyword>
<dbReference type="Pfam" id="PF00005">
    <property type="entry name" value="ABC_tran"/>
    <property type="match status" value="1"/>
</dbReference>
<gene>
    <name evidence="10" type="primary">potG</name>
    <name evidence="7" type="synonym">potA</name>
    <name evidence="10" type="ORF">MPL3365_20178</name>
</gene>
<proteinExistence type="inferred from homology"/>
<dbReference type="InterPro" id="IPR012340">
    <property type="entry name" value="NA-bd_OB-fold"/>
</dbReference>
<dbReference type="InterPro" id="IPR017879">
    <property type="entry name" value="PotA_ATP-bd"/>
</dbReference>
<keyword evidence="1 7" id="KW-0813">Transport</keyword>
<evidence type="ECO:0000256" key="4">
    <source>
        <dbReference type="ARBA" id="ARBA00022840"/>
    </source>
</evidence>
<dbReference type="GO" id="GO:0043190">
    <property type="term" value="C:ATP-binding cassette (ABC) transporter complex"/>
    <property type="evidence" value="ECO:0007669"/>
    <property type="project" value="InterPro"/>
</dbReference>
<organism evidence="10 11">
    <name type="scientific">Mesorhizobium plurifarium</name>
    <dbReference type="NCBI Taxonomy" id="69974"/>
    <lineage>
        <taxon>Bacteria</taxon>
        <taxon>Pseudomonadati</taxon>
        <taxon>Pseudomonadota</taxon>
        <taxon>Alphaproteobacteria</taxon>
        <taxon>Hyphomicrobiales</taxon>
        <taxon>Phyllobacteriaceae</taxon>
        <taxon>Mesorhizobium</taxon>
    </lineage>
</organism>
<dbReference type="Gene3D" id="2.40.50.100">
    <property type="match status" value="1"/>
</dbReference>
<dbReference type="GO" id="GO:0005524">
    <property type="term" value="F:ATP binding"/>
    <property type="evidence" value="ECO:0007669"/>
    <property type="project" value="UniProtKB-KW"/>
</dbReference>
<dbReference type="SUPFAM" id="SSF50331">
    <property type="entry name" value="MOP-like"/>
    <property type="match status" value="1"/>
</dbReference>
<evidence type="ECO:0000313" key="10">
    <source>
        <dbReference type="EMBL" id="CDX54796.1"/>
    </source>
</evidence>
<dbReference type="GO" id="GO:0015594">
    <property type="term" value="F:ABC-type putrescine transporter activity"/>
    <property type="evidence" value="ECO:0007669"/>
    <property type="project" value="InterPro"/>
</dbReference>
<comment type="subunit">
    <text evidence="7">The complex is composed of two ATP-binding proteins (PotA), two transmembrane proteins (PotB and PotC) and a solute-binding protein (PotD).</text>
</comment>
<dbReference type="PANTHER" id="PTHR42781">
    <property type="entry name" value="SPERMIDINE/PUTRESCINE IMPORT ATP-BINDING PROTEIN POTA"/>
    <property type="match status" value="1"/>
</dbReference>
<dbReference type="InterPro" id="IPR050093">
    <property type="entry name" value="ABC_SmlMolc_Importer"/>
</dbReference>
<dbReference type="GO" id="GO:0016887">
    <property type="term" value="F:ATP hydrolysis activity"/>
    <property type="evidence" value="ECO:0007669"/>
    <property type="project" value="InterPro"/>
</dbReference>
<feature type="domain" description="ABC transporter" evidence="9">
    <location>
        <begin position="49"/>
        <end position="283"/>
    </location>
</feature>
<evidence type="ECO:0000256" key="6">
    <source>
        <dbReference type="ARBA" id="ARBA00023136"/>
    </source>
</evidence>
<comment type="catalytic activity">
    <reaction evidence="7">
        <text>ATP + H2O + polyamine-[polyamine-binding protein]Side 1 = ADP + phosphate + polyamineSide 2 + [polyamine-binding protein]Side 1.</text>
        <dbReference type="EC" id="7.6.2.11"/>
    </reaction>
</comment>
<dbReference type="InterPro" id="IPR027417">
    <property type="entry name" value="P-loop_NTPase"/>
</dbReference>
<evidence type="ECO:0000256" key="3">
    <source>
        <dbReference type="ARBA" id="ARBA00022741"/>
    </source>
</evidence>
<evidence type="ECO:0000256" key="1">
    <source>
        <dbReference type="ARBA" id="ARBA00022448"/>
    </source>
</evidence>
<name>A0A090G8P4_MESPL</name>
<dbReference type="PANTHER" id="PTHR42781:SF4">
    <property type="entry name" value="SPERMIDINE_PUTRESCINE IMPORT ATP-BINDING PROTEIN POTA"/>
    <property type="match status" value="1"/>
</dbReference>
<dbReference type="PROSITE" id="PS50893">
    <property type="entry name" value="ABC_TRANSPORTER_2"/>
    <property type="match status" value="1"/>
</dbReference>
<dbReference type="Gene3D" id="3.40.50.300">
    <property type="entry name" value="P-loop containing nucleotide triphosphate hydrolases"/>
    <property type="match status" value="1"/>
</dbReference>
<evidence type="ECO:0000256" key="5">
    <source>
        <dbReference type="ARBA" id="ARBA00022967"/>
    </source>
</evidence>
<dbReference type="InterPro" id="IPR003439">
    <property type="entry name" value="ABC_transporter-like_ATP-bd"/>
</dbReference>
<evidence type="ECO:0000259" key="9">
    <source>
        <dbReference type="PROSITE" id="PS50893"/>
    </source>
</evidence>
<dbReference type="CDD" id="cd03300">
    <property type="entry name" value="ABC_PotA_N"/>
    <property type="match status" value="1"/>
</dbReference>
<keyword evidence="3 7" id="KW-0547">Nucleotide-binding</keyword>
<dbReference type="SUPFAM" id="SSF52540">
    <property type="entry name" value="P-loop containing nucleoside triphosphate hydrolases"/>
    <property type="match status" value="1"/>
</dbReference>
<feature type="region of interest" description="Disordered" evidence="8">
    <location>
        <begin position="1"/>
        <end position="27"/>
    </location>
</feature>
<protein>
    <recommendedName>
        <fullName evidence="7">Spermidine/putrescine import ATP-binding protein PotA</fullName>
        <ecNumber evidence="7">7.6.2.11</ecNumber>
    </recommendedName>
</protein>
<keyword evidence="2 7" id="KW-1003">Cell membrane</keyword>